<dbReference type="InterPro" id="IPR015424">
    <property type="entry name" value="PyrdxlP-dep_Trfase"/>
</dbReference>
<dbReference type="InterPro" id="IPR004838">
    <property type="entry name" value="NHTrfase_class1_PyrdxlP-BS"/>
</dbReference>
<reference evidence="8 9" key="1">
    <citation type="submission" date="2017-04" db="EMBL/GenBank/DDBJ databases">
        <title>Weissella cibaria strain m2 complete genome.</title>
        <authorList>
            <person name="Pan Q."/>
            <person name="Tan M."/>
            <person name="Yao F."/>
            <person name="Su S."/>
        </authorList>
    </citation>
    <scope>NUCLEOTIDE SEQUENCE [LARGE SCALE GENOMIC DNA]</scope>
    <source>
        <strain evidence="8 9">M2</strain>
    </source>
</reference>
<dbReference type="CDD" id="cd00609">
    <property type="entry name" value="AAT_like"/>
    <property type="match status" value="1"/>
</dbReference>
<evidence type="ECO:0000256" key="6">
    <source>
        <dbReference type="RuleBase" id="RU000481"/>
    </source>
</evidence>
<evidence type="ECO:0000256" key="3">
    <source>
        <dbReference type="ARBA" id="ARBA00022576"/>
    </source>
</evidence>
<dbReference type="InterPro" id="IPR050596">
    <property type="entry name" value="AspAT/PAT-like"/>
</dbReference>
<evidence type="ECO:0000256" key="2">
    <source>
        <dbReference type="ARBA" id="ARBA00007441"/>
    </source>
</evidence>
<dbReference type="PROSITE" id="PS00105">
    <property type="entry name" value="AA_TRANSFER_CLASS_1"/>
    <property type="match status" value="1"/>
</dbReference>
<dbReference type="GO" id="GO:0008483">
    <property type="term" value="F:transaminase activity"/>
    <property type="evidence" value="ECO:0007669"/>
    <property type="project" value="UniProtKB-KW"/>
</dbReference>
<proteinExistence type="inferred from homology"/>
<evidence type="ECO:0000256" key="5">
    <source>
        <dbReference type="ARBA" id="ARBA00022898"/>
    </source>
</evidence>
<dbReference type="GO" id="GO:0030170">
    <property type="term" value="F:pyridoxal phosphate binding"/>
    <property type="evidence" value="ECO:0007669"/>
    <property type="project" value="InterPro"/>
</dbReference>
<keyword evidence="4 6" id="KW-0808">Transferase</keyword>
<dbReference type="PANTHER" id="PTHR46383:SF4">
    <property type="entry name" value="AMINOTRANSFERASE"/>
    <property type="match status" value="1"/>
</dbReference>
<evidence type="ECO:0000313" key="8">
    <source>
        <dbReference type="EMBL" id="AWF95215.1"/>
    </source>
</evidence>
<comment type="cofactor">
    <cofactor evidence="1 6">
        <name>pyridoxal 5'-phosphate</name>
        <dbReference type="ChEBI" id="CHEBI:597326"/>
    </cofactor>
</comment>
<dbReference type="PANTHER" id="PTHR46383">
    <property type="entry name" value="ASPARTATE AMINOTRANSFERASE"/>
    <property type="match status" value="1"/>
</dbReference>
<name>A0A2S1KQE3_9LACO</name>
<organism evidence="8 9">
    <name type="scientific">Weissella cibaria</name>
    <dbReference type="NCBI Taxonomy" id="137591"/>
    <lineage>
        <taxon>Bacteria</taxon>
        <taxon>Bacillati</taxon>
        <taxon>Bacillota</taxon>
        <taxon>Bacilli</taxon>
        <taxon>Lactobacillales</taxon>
        <taxon>Lactobacillaceae</taxon>
        <taxon>Weissella</taxon>
    </lineage>
</organism>
<dbReference type="Pfam" id="PF00155">
    <property type="entry name" value="Aminotran_1_2"/>
    <property type="match status" value="1"/>
</dbReference>
<gene>
    <name evidence="8" type="ORF">B6254_0808</name>
</gene>
<feature type="domain" description="Aminotransferase class I/classII large" evidence="7">
    <location>
        <begin position="46"/>
        <end position="392"/>
    </location>
</feature>
<dbReference type="SUPFAM" id="SSF53383">
    <property type="entry name" value="PLP-dependent transferases"/>
    <property type="match status" value="1"/>
</dbReference>
<evidence type="ECO:0000256" key="1">
    <source>
        <dbReference type="ARBA" id="ARBA00001933"/>
    </source>
</evidence>
<dbReference type="AlphaFoldDB" id="A0A2S1KQE3"/>
<dbReference type="GO" id="GO:0006520">
    <property type="term" value="P:amino acid metabolic process"/>
    <property type="evidence" value="ECO:0007669"/>
    <property type="project" value="InterPro"/>
</dbReference>
<accession>A0A2S1KQE3</accession>
<dbReference type="Proteomes" id="UP000244870">
    <property type="component" value="Chromosome"/>
</dbReference>
<evidence type="ECO:0000256" key="4">
    <source>
        <dbReference type="ARBA" id="ARBA00022679"/>
    </source>
</evidence>
<protein>
    <recommendedName>
        <fullName evidence="6">Aminotransferase</fullName>
        <ecNumber evidence="6">2.6.1.-</ecNumber>
    </recommendedName>
</protein>
<dbReference type="InterPro" id="IPR004839">
    <property type="entry name" value="Aminotransferase_I/II_large"/>
</dbReference>
<dbReference type="EMBL" id="CP020928">
    <property type="protein sequence ID" value="AWF95215.1"/>
    <property type="molecule type" value="Genomic_DNA"/>
</dbReference>
<comment type="similarity">
    <text evidence="2 6">Belongs to the class-I pyridoxal-phosphate-dependent aminotransferase family.</text>
</comment>
<keyword evidence="5" id="KW-0663">Pyridoxal phosphate</keyword>
<dbReference type="Gene3D" id="3.40.640.10">
    <property type="entry name" value="Type I PLP-dependent aspartate aminotransferase-like (Major domain)"/>
    <property type="match status" value="1"/>
</dbReference>
<sequence length="402" mass="43373">MASEPEEKNMPELNAALADRFNTRLAQILPSPIRVVDQKFSAIDGILKLTLGEPDFAVPMHIKDAAKAAIDEDDSHYAAPHGHLALREAISDYLVERFDTPRYEPNGEVVVTVGASEALFATMNALFNAGDEIIIPTPTFPMYEAIANIIGLEVIGINTAPDFVLTPEKLQATLAEHPNVKAVLFNYPSNPTGVTYTGAQVQAIADILAEHQLLVLSDEIYAELVYDGEHVSMAKLLPEQTILVSGLSKSHAMTGYRVGYVAGPAALMTHVGKMHQFLVTTVPGPMMAAANEALRHGRADAIEMRDIYKERRDLVMAGLAEAGFTAAQPGGAFYIFAKIPANLNTDDMAFVYDLAETVKLGIAPGSIFGAGGEGYVRLSYAASTEDLQTAMVRLKHYVDLKG</sequence>
<evidence type="ECO:0000313" key="9">
    <source>
        <dbReference type="Proteomes" id="UP000244870"/>
    </source>
</evidence>
<evidence type="ECO:0000259" key="7">
    <source>
        <dbReference type="Pfam" id="PF00155"/>
    </source>
</evidence>
<dbReference type="InterPro" id="IPR015421">
    <property type="entry name" value="PyrdxlP-dep_Trfase_major"/>
</dbReference>
<dbReference type="EC" id="2.6.1.-" evidence="6"/>
<keyword evidence="3 6" id="KW-0032">Aminotransferase</keyword>